<dbReference type="Proteomes" id="UP000287798">
    <property type="component" value="Unassembled WGS sequence"/>
</dbReference>
<keyword evidence="6" id="KW-1185">Reference proteome</keyword>
<dbReference type="EMBL" id="QZMU01000002">
    <property type="protein sequence ID" value="RRQ20078.1"/>
    <property type="molecule type" value="Genomic_DNA"/>
</dbReference>
<keyword evidence="4" id="KW-1133">Transmembrane helix</keyword>
<gene>
    <name evidence="5" type="ORF">D6C00_15105</name>
</gene>
<dbReference type="Pfam" id="PF03480">
    <property type="entry name" value="DctP"/>
    <property type="match status" value="1"/>
</dbReference>
<dbReference type="PANTHER" id="PTHR33376:SF7">
    <property type="entry name" value="C4-DICARBOXYLATE-BINDING PROTEIN DCTB"/>
    <property type="match status" value="1"/>
</dbReference>
<dbReference type="GO" id="GO:0055085">
    <property type="term" value="P:transmembrane transport"/>
    <property type="evidence" value="ECO:0007669"/>
    <property type="project" value="InterPro"/>
</dbReference>
<dbReference type="Gene3D" id="3.40.190.170">
    <property type="entry name" value="Bacterial extracellular solute-binding protein, family 7"/>
    <property type="match status" value="1"/>
</dbReference>
<keyword evidence="4" id="KW-0472">Membrane</keyword>
<evidence type="ECO:0000256" key="1">
    <source>
        <dbReference type="ARBA" id="ARBA00009023"/>
    </source>
</evidence>
<evidence type="ECO:0000313" key="6">
    <source>
        <dbReference type="Proteomes" id="UP000287798"/>
    </source>
</evidence>
<evidence type="ECO:0000313" key="5">
    <source>
        <dbReference type="EMBL" id="RRQ20078.1"/>
    </source>
</evidence>
<evidence type="ECO:0000256" key="3">
    <source>
        <dbReference type="ARBA" id="ARBA00022729"/>
    </source>
</evidence>
<dbReference type="InterPro" id="IPR038404">
    <property type="entry name" value="TRAP_DctP_sf"/>
</dbReference>
<organism evidence="5 6">
    <name type="scientific">Thiohalobacter thiocyanaticus</name>
    <dbReference type="NCBI Taxonomy" id="585455"/>
    <lineage>
        <taxon>Bacteria</taxon>
        <taxon>Pseudomonadati</taxon>
        <taxon>Pseudomonadota</taxon>
        <taxon>Gammaproteobacteria</taxon>
        <taxon>Thiohalobacterales</taxon>
        <taxon>Thiohalobacteraceae</taxon>
        <taxon>Thiohalobacter</taxon>
    </lineage>
</organism>
<dbReference type="NCBIfam" id="NF037995">
    <property type="entry name" value="TRAP_S1"/>
    <property type="match status" value="1"/>
</dbReference>
<evidence type="ECO:0000256" key="2">
    <source>
        <dbReference type="ARBA" id="ARBA00022448"/>
    </source>
</evidence>
<feature type="transmembrane region" description="Helical" evidence="4">
    <location>
        <begin position="62"/>
        <end position="83"/>
    </location>
</feature>
<dbReference type="CDD" id="cd13670">
    <property type="entry name" value="PBP2_TRAP_Tp0957_like"/>
    <property type="match status" value="1"/>
</dbReference>
<dbReference type="InterPro" id="IPR018389">
    <property type="entry name" value="DctP_fam"/>
</dbReference>
<evidence type="ECO:0000256" key="4">
    <source>
        <dbReference type="SAM" id="Phobius"/>
    </source>
</evidence>
<proteinExistence type="inferred from homology"/>
<keyword evidence="2" id="KW-0813">Transport</keyword>
<protein>
    <submittedName>
        <fullName evidence="5">ABC transporter substrate-binding protein</fullName>
    </submittedName>
</protein>
<dbReference type="PANTHER" id="PTHR33376">
    <property type="match status" value="1"/>
</dbReference>
<keyword evidence="4" id="KW-0812">Transmembrane</keyword>
<comment type="caution">
    <text evidence="5">The sequence shown here is derived from an EMBL/GenBank/DDBJ whole genome shotgun (WGS) entry which is preliminary data.</text>
</comment>
<sequence length="410" mass="45895">MVLMPWKRNPPTKVPPMYSQKASLYPSPRRSACAGLDPVPGSSGLFSDGGILDPGLRRDDGLLMRLMTGMVLLFLAMTVGSAVQAADHTLKFATLAPPGSTWMNLLEDWGREVEQRSGGRLELKFYPGGVQGDEPDVLRKIRYRQLDGAALTGYGIGSIHSPARVLEFPFLFDSHEEIDHVRAELMPEIEEGFRAGGYELLGWMEVGFVYFFSQHRIDSFEDLQERRIWLWQGDPLGQAMFRAGDLAPVPLSITDVYTSLSTGLIDTVYCTPLAAIALQWHTRLDYMSQLPMANGIGALVVASRFFDQLPPDLRQLLRETGAQASRELIRATREDNATSLDVLREEGMEFVMPPESLDRDALLALRDQAAARLTEDSYIPRSLYERTRELLTEYRVQDDDPAVTDNGKHD</sequence>
<comment type="similarity">
    <text evidence="1">Belongs to the bacterial solute-binding protein 7 family.</text>
</comment>
<accession>A0A426QE93</accession>
<name>A0A426QE93_9GAMM</name>
<keyword evidence="3" id="KW-0732">Signal</keyword>
<dbReference type="AlphaFoldDB" id="A0A426QE93"/>
<reference evidence="5 6" key="1">
    <citation type="journal article" date="2010" name="Int. J. Syst. Evol. Microbiol.">
        <title>Thiohalobacter thiocyanaticus gen. nov., sp. nov., a moderately halophilic, sulfur-oxidizing gammaproteobacterium from hypersaline lakes, that utilizes thiocyanate.</title>
        <authorList>
            <person name="Sorokin D.Y."/>
            <person name="Kovaleva O.L."/>
            <person name="Tourova T.P."/>
            <person name="Muyzer G."/>
        </authorList>
    </citation>
    <scope>NUCLEOTIDE SEQUENCE [LARGE SCALE GENOMIC DNA]</scope>
    <source>
        <strain evidence="5 6">Hrh1</strain>
    </source>
</reference>